<evidence type="ECO:0000313" key="3">
    <source>
        <dbReference type="Proteomes" id="UP001059041"/>
    </source>
</evidence>
<evidence type="ECO:0000313" key="2">
    <source>
        <dbReference type="EMBL" id="KAI7797884.1"/>
    </source>
</evidence>
<dbReference type="Proteomes" id="UP001059041">
    <property type="component" value="Linkage Group LG17"/>
</dbReference>
<organism evidence="2 3">
    <name type="scientific">Triplophysa rosa</name>
    <name type="common">Cave loach</name>
    <dbReference type="NCBI Taxonomy" id="992332"/>
    <lineage>
        <taxon>Eukaryota</taxon>
        <taxon>Metazoa</taxon>
        <taxon>Chordata</taxon>
        <taxon>Craniata</taxon>
        <taxon>Vertebrata</taxon>
        <taxon>Euteleostomi</taxon>
        <taxon>Actinopterygii</taxon>
        <taxon>Neopterygii</taxon>
        <taxon>Teleostei</taxon>
        <taxon>Ostariophysi</taxon>
        <taxon>Cypriniformes</taxon>
        <taxon>Nemacheilidae</taxon>
        <taxon>Triplophysa</taxon>
    </lineage>
</organism>
<keyword evidence="3" id="KW-1185">Reference proteome</keyword>
<reference evidence="2" key="1">
    <citation type="submission" date="2021-02" db="EMBL/GenBank/DDBJ databases">
        <title>Comparative genomics reveals that relaxation of natural selection precedes convergent phenotypic evolution of cavefish.</title>
        <authorList>
            <person name="Peng Z."/>
        </authorList>
    </citation>
    <scope>NUCLEOTIDE SEQUENCE</scope>
    <source>
        <tissue evidence="2">Muscle</tissue>
    </source>
</reference>
<dbReference type="AlphaFoldDB" id="A0A9W7WG20"/>
<protein>
    <submittedName>
        <fullName evidence="2">Uncharacterized protein</fullName>
    </submittedName>
</protein>
<feature type="region of interest" description="Disordered" evidence="1">
    <location>
        <begin position="76"/>
        <end position="99"/>
    </location>
</feature>
<dbReference type="EMBL" id="JAFHDT010000017">
    <property type="protein sequence ID" value="KAI7797884.1"/>
    <property type="molecule type" value="Genomic_DNA"/>
</dbReference>
<gene>
    <name evidence="2" type="ORF">IRJ41_020754</name>
</gene>
<evidence type="ECO:0000256" key="1">
    <source>
        <dbReference type="SAM" id="MobiDB-lite"/>
    </source>
</evidence>
<proteinExistence type="predicted"/>
<feature type="non-terminal residue" evidence="2">
    <location>
        <position position="99"/>
    </location>
</feature>
<accession>A0A9W7WG20</accession>
<name>A0A9W7WG20_TRIRA</name>
<feature type="compositionally biased region" description="Polar residues" evidence="1">
    <location>
        <begin position="76"/>
        <end position="91"/>
    </location>
</feature>
<sequence>LQRLILVLLYPSTEDHRKVNLAQPNRSYRSSIDVTQLTVQTCWNCSIHPQQGRQDSHPHRTIPLQTNPVSVTIQHNYASAPRPNSVSTSRSLILKERRS</sequence>
<comment type="caution">
    <text evidence="2">The sequence shown here is derived from an EMBL/GenBank/DDBJ whole genome shotgun (WGS) entry which is preliminary data.</text>
</comment>